<protein>
    <submittedName>
        <fullName evidence="1">Uncharacterized protein</fullName>
    </submittedName>
</protein>
<dbReference type="Proteomes" id="UP000608024">
    <property type="component" value="Unassembled WGS sequence"/>
</dbReference>
<accession>A0A918ZWF5</accession>
<reference evidence="1" key="1">
    <citation type="journal article" date="2014" name="Int. J. Syst. Evol. Microbiol.">
        <title>Complete genome sequence of Corynebacterium casei LMG S-19264T (=DSM 44701T), isolated from a smear-ripened cheese.</title>
        <authorList>
            <consortium name="US DOE Joint Genome Institute (JGI-PGF)"/>
            <person name="Walter F."/>
            <person name="Albersmeier A."/>
            <person name="Kalinowski J."/>
            <person name="Ruckert C."/>
        </authorList>
    </citation>
    <scope>NUCLEOTIDE SEQUENCE</scope>
    <source>
        <strain evidence="1">JCM 4784</strain>
    </source>
</reference>
<proteinExistence type="predicted"/>
<evidence type="ECO:0000313" key="1">
    <source>
        <dbReference type="EMBL" id="GHE74246.1"/>
    </source>
</evidence>
<organism evidence="1 2">
    <name type="scientific">Streptomyces longispororuber</name>
    <dbReference type="NCBI Taxonomy" id="68230"/>
    <lineage>
        <taxon>Bacteria</taxon>
        <taxon>Bacillati</taxon>
        <taxon>Actinomycetota</taxon>
        <taxon>Actinomycetes</taxon>
        <taxon>Kitasatosporales</taxon>
        <taxon>Streptomycetaceae</taxon>
        <taxon>Streptomyces</taxon>
    </lineage>
</organism>
<gene>
    <name evidence="1" type="ORF">GCM10018785_48050</name>
</gene>
<dbReference type="AlphaFoldDB" id="A0A918ZWF5"/>
<keyword evidence="2" id="KW-1185">Reference proteome</keyword>
<evidence type="ECO:0000313" key="2">
    <source>
        <dbReference type="Proteomes" id="UP000608024"/>
    </source>
</evidence>
<name>A0A918ZWF5_9ACTN</name>
<dbReference type="EMBL" id="BNBT01000084">
    <property type="protein sequence ID" value="GHE74246.1"/>
    <property type="molecule type" value="Genomic_DNA"/>
</dbReference>
<reference evidence="1" key="2">
    <citation type="submission" date="2020-09" db="EMBL/GenBank/DDBJ databases">
        <authorList>
            <person name="Sun Q."/>
            <person name="Ohkuma M."/>
        </authorList>
    </citation>
    <scope>NUCLEOTIDE SEQUENCE</scope>
    <source>
        <strain evidence="1">JCM 4784</strain>
    </source>
</reference>
<comment type="caution">
    <text evidence="1">The sequence shown here is derived from an EMBL/GenBank/DDBJ whole genome shotgun (WGS) entry which is preliminary data.</text>
</comment>
<sequence>MVLGRGSARAPARAYGGGATRVRVHGAGTAAVRVGTVRAPRGRARREVAGIEPGQRCQMRETLSPELSGLPFHQEI</sequence>